<feature type="domain" description="HhH-GPD" evidence="4">
    <location>
        <begin position="99"/>
        <end position="270"/>
    </location>
</feature>
<dbReference type="InterPro" id="IPR003265">
    <property type="entry name" value="HhH-GPD_domain"/>
</dbReference>
<dbReference type="GO" id="GO:0032131">
    <property type="term" value="F:alkylated DNA binding"/>
    <property type="evidence" value="ECO:0007669"/>
    <property type="project" value="TreeGrafter"/>
</dbReference>
<keyword evidence="2" id="KW-0227">DNA damage</keyword>
<dbReference type="CDD" id="cd00056">
    <property type="entry name" value="ENDO3c"/>
    <property type="match status" value="1"/>
</dbReference>
<proteinExistence type="inferred from homology"/>
<dbReference type="AlphaFoldDB" id="A0A8H7EQN8"/>
<dbReference type="InterPro" id="IPR051912">
    <property type="entry name" value="Alkylbase_DNA_Glycosylase/TA"/>
</dbReference>
<dbReference type="PANTHER" id="PTHR43003:SF5">
    <property type="entry name" value="DNA-3-METHYLADENINE GLYCOSYLASE"/>
    <property type="match status" value="1"/>
</dbReference>
<gene>
    <name evidence="5" type="ORF">EC973_008965</name>
</gene>
<keyword evidence="6" id="KW-1185">Reference proteome</keyword>
<name>A0A8H7EQN8_9FUNG</name>
<accession>A0A8H7EQN8</accession>
<dbReference type="GO" id="GO:0006285">
    <property type="term" value="P:base-excision repair, AP site formation"/>
    <property type="evidence" value="ECO:0007669"/>
    <property type="project" value="TreeGrafter"/>
</dbReference>
<keyword evidence="3" id="KW-0234">DNA repair</keyword>
<evidence type="ECO:0000259" key="4">
    <source>
        <dbReference type="SMART" id="SM00478"/>
    </source>
</evidence>
<evidence type="ECO:0000256" key="3">
    <source>
        <dbReference type="ARBA" id="ARBA00023204"/>
    </source>
</evidence>
<dbReference type="Pfam" id="PF00730">
    <property type="entry name" value="HhH-GPD"/>
    <property type="match status" value="1"/>
</dbReference>
<comment type="similarity">
    <text evidence="1">Belongs to the alkylbase DNA glycosidase AlkA family.</text>
</comment>
<dbReference type="GO" id="GO:0008725">
    <property type="term" value="F:DNA-3-methyladenine glycosylase activity"/>
    <property type="evidence" value="ECO:0007669"/>
    <property type="project" value="TreeGrafter"/>
</dbReference>
<dbReference type="OrthoDB" id="415889at2759"/>
<organism evidence="5 6">
    <name type="scientific">Apophysomyces ossiformis</name>
    <dbReference type="NCBI Taxonomy" id="679940"/>
    <lineage>
        <taxon>Eukaryota</taxon>
        <taxon>Fungi</taxon>
        <taxon>Fungi incertae sedis</taxon>
        <taxon>Mucoromycota</taxon>
        <taxon>Mucoromycotina</taxon>
        <taxon>Mucoromycetes</taxon>
        <taxon>Mucorales</taxon>
        <taxon>Mucorineae</taxon>
        <taxon>Mucoraceae</taxon>
        <taxon>Apophysomyces</taxon>
    </lineage>
</organism>
<dbReference type="PANTHER" id="PTHR43003">
    <property type="entry name" value="DNA-3-METHYLADENINE GLYCOSYLASE"/>
    <property type="match status" value="1"/>
</dbReference>
<comment type="caution">
    <text evidence="5">The sequence shown here is derived from an EMBL/GenBank/DDBJ whole genome shotgun (WGS) entry which is preliminary data.</text>
</comment>
<dbReference type="GO" id="GO:0032993">
    <property type="term" value="C:protein-DNA complex"/>
    <property type="evidence" value="ECO:0007669"/>
    <property type="project" value="TreeGrafter"/>
</dbReference>
<dbReference type="FunFam" id="1.10.340.30:FF:000004">
    <property type="entry name" value="DNA-3-methyladenine glycosylase II"/>
    <property type="match status" value="1"/>
</dbReference>
<dbReference type="SMART" id="SM00478">
    <property type="entry name" value="ENDO3c"/>
    <property type="match status" value="1"/>
</dbReference>
<dbReference type="GO" id="GO:0043916">
    <property type="term" value="F:DNA-7-methylguanine glycosylase activity"/>
    <property type="evidence" value="ECO:0007669"/>
    <property type="project" value="TreeGrafter"/>
</dbReference>
<evidence type="ECO:0000256" key="2">
    <source>
        <dbReference type="ARBA" id="ARBA00022763"/>
    </source>
</evidence>
<dbReference type="EMBL" id="JABAYA010000081">
    <property type="protein sequence ID" value="KAF7726255.1"/>
    <property type="molecule type" value="Genomic_DNA"/>
</dbReference>
<dbReference type="GO" id="GO:0005634">
    <property type="term" value="C:nucleus"/>
    <property type="evidence" value="ECO:0007669"/>
    <property type="project" value="TreeGrafter"/>
</dbReference>
<sequence length="273" mass="30851">MSYRTKSLQVKSKTARAIVATETQQKEIVQTSLAGGVAQAMPLTVISRSYNFNDAAAHLRKVDPKLAAVMTEESFREFQERIARADSGNAFRALARSIIYQQIHGKAALSIYTRFIKLFNSPIPVPDLAKAEFVWFPSPEEVLSKTLDELRSVGLSARKASYIQDLAQKFADKVIVPEQLDSMSDEEISKLLCTVKGIGQWTVDMFLMFNLCHPDVLPVTDLGIRKGMAVHFGLSTKKNTLPSPEEMRKLSEIWQPYRTVASWYMWRVQDMEI</sequence>
<dbReference type="SUPFAM" id="SSF48150">
    <property type="entry name" value="DNA-glycosylase"/>
    <property type="match status" value="1"/>
</dbReference>
<protein>
    <recommendedName>
        <fullName evidence="4">HhH-GPD domain-containing protein</fullName>
    </recommendedName>
</protein>
<dbReference type="GO" id="GO:0006307">
    <property type="term" value="P:DNA alkylation repair"/>
    <property type="evidence" value="ECO:0007669"/>
    <property type="project" value="TreeGrafter"/>
</dbReference>
<reference evidence="5" key="1">
    <citation type="submission" date="2020-01" db="EMBL/GenBank/DDBJ databases">
        <title>Genome Sequencing of Three Apophysomyces-Like Fungal Strains Confirms a Novel Fungal Genus in the Mucoromycota with divergent Burkholderia-like Endosymbiotic Bacteria.</title>
        <authorList>
            <person name="Stajich J.E."/>
            <person name="Macias A.M."/>
            <person name="Carter-House D."/>
            <person name="Lovett B."/>
            <person name="Kasson L.R."/>
            <person name="Berry K."/>
            <person name="Grigoriev I."/>
            <person name="Chang Y."/>
            <person name="Spatafora J."/>
            <person name="Kasson M.T."/>
        </authorList>
    </citation>
    <scope>NUCLEOTIDE SEQUENCE</scope>
    <source>
        <strain evidence="5">NRRL A-21654</strain>
    </source>
</reference>
<dbReference type="Gene3D" id="1.10.340.30">
    <property type="entry name" value="Hypothetical protein, domain 2"/>
    <property type="match status" value="1"/>
</dbReference>
<evidence type="ECO:0000256" key="1">
    <source>
        <dbReference type="ARBA" id="ARBA00010817"/>
    </source>
</evidence>
<evidence type="ECO:0000313" key="5">
    <source>
        <dbReference type="EMBL" id="KAF7726255.1"/>
    </source>
</evidence>
<dbReference type="InterPro" id="IPR011257">
    <property type="entry name" value="DNA_glycosylase"/>
</dbReference>
<dbReference type="Gene3D" id="1.10.1670.40">
    <property type="match status" value="1"/>
</dbReference>
<evidence type="ECO:0000313" key="6">
    <source>
        <dbReference type="Proteomes" id="UP000605846"/>
    </source>
</evidence>
<dbReference type="Proteomes" id="UP000605846">
    <property type="component" value="Unassembled WGS sequence"/>
</dbReference>